<evidence type="ECO:0000313" key="1">
    <source>
        <dbReference type="EMBL" id="BBO99431.1"/>
    </source>
</evidence>
<sequence length="138" mass="15912">MSKPKLPSVETQTVAFIEAVRAGSRFRNSWIKFRGFEVYLRYAQTYKSGEMELGETLVIANIMVPGRYQNRGWFMHYCELCSGLVDDAVVIECVENPHLYASLLRKEAFIETKEAEFVLPKRHQRTGSGIIIKPRPIR</sequence>
<dbReference type="EMBL" id="AP021881">
    <property type="protein sequence ID" value="BBO99431.1"/>
    <property type="molecule type" value="Genomic_DNA"/>
</dbReference>
<dbReference type="RefSeq" id="WP_162083485.1">
    <property type="nucleotide sequence ID" value="NZ_AP021881.1"/>
</dbReference>
<name>A0A809S7C0_9PROT</name>
<dbReference type="KEGG" id="sniv:SFSGTM_01400"/>
<organism evidence="1 2">
    <name type="scientific">Sulfuriferula nivalis</name>
    <dbReference type="NCBI Taxonomy" id="2675298"/>
    <lineage>
        <taxon>Bacteria</taxon>
        <taxon>Pseudomonadati</taxon>
        <taxon>Pseudomonadota</taxon>
        <taxon>Betaproteobacteria</taxon>
        <taxon>Nitrosomonadales</taxon>
        <taxon>Sulfuricellaceae</taxon>
        <taxon>Sulfuriferula</taxon>
    </lineage>
</organism>
<dbReference type="Proteomes" id="UP000463939">
    <property type="component" value="Chromosome"/>
</dbReference>
<protein>
    <submittedName>
        <fullName evidence="1">Uncharacterized protein</fullName>
    </submittedName>
</protein>
<gene>
    <name evidence="1" type="ORF">SFSGTM_01400</name>
</gene>
<evidence type="ECO:0000313" key="2">
    <source>
        <dbReference type="Proteomes" id="UP000463939"/>
    </source>
</evidence>
<proteinExistence type="predicted"/>
<reference evidence="2" key="1">
    <citation type="submission" date="2019-11" db="EMBL/GenBank/DDBJ databases">
        <title>Isolation and characterization of a novel species in the genus Sulfuriferula.</title>
        <authorList>
            <person name="Mochizuki J."/>
            <person name="Kojima H."/>
            <person name="Fukui M."/>
        </authorList>
    </citation>
    <scope>NUCLEOTIDE SEQUENCE [LARGE SCALE GENOMIC DNA]</scope>
    <source>
        <strain evidence="2">SGTM</strain>
    </source>
</reference>
<keyword evidence="2" id="KW-1185">Reference proteome</keyword>
<accession>A0A809S7C0</accession>
<dbReference type="AlphaFoldDB" id="A0A809S7C0"/>